<reference evidence="2" key="2">
    <citation type="submission" date="2018-11" db="EMBL/GenBank/DDBJ databases">
        <title>Trombidioid mite genomics.</title>
        <authorList>
            <person name="Dong X."/>
        </authorList>
    </citation>
    <scope>NUCLEOTIDE SEQUENCE</scope>
    <source>
        <strain evidence="2">UoL-WK</strain>
    </source>
</reference>
<dbReference type="Gene3D" id="2.40.50.140">
    <property type="entry name" value="Nucleic acid-binding proteins"/>
    <property type="match status" value="1"/>
</dbReference>
<dbReference type="InterPro" id="IPR012340">
    <property type="entry name" value="NA-bd_OB-fold"/>
</dbReference>
<dbReference type="SMART" id="SM00316">
    <property type="entry name" value="S1"/>
    <property type="match status" value="1"/>
</dbReference>
<proteinExistence type="predicted"/>
<evidence type="ECO:0000313" key="4">
    <source>
        <dbReference type="Proteomes" id="UP000285301"/>
    </source>
</evidence>
<protein>
    <submittedName>
        <fullName evidence="2">S1 rna-binding domain-containing protein 1-like protein</fullName>
    </submittedName>
</protein>
<evidence type="ECO:0000259" key="1">
    <source>
        <dbReference type="PROSITE" id="PS50126"/>
    </source>
</evidence>
<dbReference type="AlphaFoldDB" id="A0A3S3P282"/>
<feature type="domain" description="S1 motif" evidence="1">
    <location>
        <begin position="47"/>
        <end position="113"/>
    </location>
</feature>
<keyword evidence="4" id="KW-1185">Reference proteome</keyword>
<dbReference type="PROSITE" id="PS50126">
    <property type="entry name" value="S1"/>
    <property type="match status" value="1"/>
</dbReference>
<dbReference type="SUPFAM" id="SSF50249">
    <property type="entry name" value="Nucleic acid-binding proteins"/>
    <property type="match status" value="1"/>
</dbReference>
<organism evidence="2 4">
    <name type="scientific">Dinothrombium tinctorium</name>
    <dbReference type="NCBI Taxonomy" id="1965070"/>
    <lineage>
        <taxon>Eukaryota</taxon>
        <taxon>Metazoa</taxon>
        <taxon>Ecdysozoa</taxon>
        <taxon>Arthropoda</taxon>
        <taxon>Chelicerata</taxon>
        <taxon>Arachnida</taxon>
        <taxon>Acari</taxon>
        <taxon>Acariformes</taxon>
        <taxon>Trombidiformes</taxon>
        <taxon>Prostigmata</taxon>
        <taxon>Anystina</taxon>
        <taxon>Parasitengona</taxon>
        <taxon>Trombidioidea</taxon>
        <taxon>Trombidiidae</taxon>
        <taxon>Dinothrombium</taxon>
    </lineage>
</organism>
<dbReference type="InterPro" id="IPR003029">
    <property type="entry name" value="S1_domain"/>
</dbReference>
<dbReference type="GO" id="GO:0003676">
    <property type="term" value="F:nucleic acid binding"/>
    <property type="evidence" value="ECO:0007669"/>
    <property type="project" value="InterPro"/>
</dbReference>
<gene>
    <name evidence="3" type="ORF">B4U79_18278</name>
    <name evidence="2" type="ORF">B4U79_18423</name>
</gene>
<name>A0A3S3P282_9ACAR</name>
<comment type="caution">
    <text evidence="2">The sequence shown here is derived from an EMBL/GenBank/DDBJ whole genome shotgun (WGS) entry which is preliminary data.</text>
</comment>
<dbReference type="Proteomes" id="UP000285301">
    <property type="component" value="Unassembled WGS sequence"/>
</dbReference>
<evidence type="ECO:0000313" key="3">
    <source>
        <dbReference type="EMBL" id="RWS06109.1"/>
    </source>
</evidence>
<accession>A0A3S3P282</accession>
<dbReference type="EMBL" id="NCKU01006404">
    <property type="protein sequence ID" value="RWS03534.1"/>
    <property type="molecule type" value="Genomic_DNA"/>
</dbReference>
<dbReference type="STRING" id="1965070.A0A3S3P282"/>
<evidence type="ECO:0000313" key="2">
    <source>
        <dbReference type="EMBL" id="RWS03534.1"/>
    </source>
</evidence>
<dbReference type="EMBL" id="NCKU01004337">
    <property type="protein sequence ID" value="RWS06109.1"/>
    <property type="molecule type" value="Genomic_DNA"/>
</dbReference>
<reference evidence="2 4" key="1">
    <citation type="journal article" date="2018" name="Gigascience">
        <title>Genomes of trombidid mites reveal novel predicted allergens and laterally-transferred genes associated with secondary metabolism.</title>
        <authorList>
            <person name="Dong X."/>
            <person name="Chaisiri K."/>
            <person name="Xia D."/>
            <person name="Armstrong S.D."/>
            <person name="Fang Y."/>
            <person name="Donnelly M.J."/>
            <person name="Kadowaki T."/>
            <person name="McGarry J.W."/>
            <person name="Darby A.C."/>
            <person name="Makepeace B.L."/>
        </authorList>
    </citation>
    <scope>NUCLEOTIDE SEQUENCE [LARGE SCALE GENOMIC DNA]</scope>
    <source>
        <strain evidence="2">UoL-WK</strain>
    </source>
</reference>
<sequence>MSVHSLEQLFSLEKQFLAARTFEEAEIDNSKPIFKANVKHFYELRENMVLRGRVVNVTPFGTFIDVGLDNKHTAYLRPPPNDANLTRLVAGQLVVVQVVHIDASREKFRVRLKKILNEQMCTF</sequence>
<dbReference type="OrthoDB" id="995477at2759"/>